<reference evidence="1 2" key="1">
    <citation type="submission" date="2023-01" db="EMBL/GenBank/DDBJ databases">
        <authorList>
            <person name="Whitehead M."/>
        </authorList>
    </citation>
    <scope>NUCLEOTIDE SEQUENCE [LARGE SCALE GENOMIC DNA]</scope>
</reference>
<gene>
    <name evidence="1" type="ORF">MEUPH1_LOCUS22064</name>
</gene>
<dbReference type="AlphaFoldDB" id="A0AAV0XGF6"/>
<name>A0AAV0XGF6_9HEMI</name>
<sequence length="92" mass="10734">MPTRPKVESESWIIERGLGAKLQYSSYFNMQLVHEILYIRAAMWGFGFSPAPNGPSDLARSQRHFQILWPELGLRFPTLSIPTRPWLREHHS</sequence>
<keyword evidence="2" id="KW-1185">Reference proteome</keyword>
<accession>A0AAV0XGF6</accession>
<dbReference type="Proteomes" id="UP001160148">
    <property type="component" value="Unassembled WGS sequence"/>
</dbReference>
<evidence type="ECO:0000313" key="1">
    <source>
        <dbReference type="EMBL" id="CAI6367604.1"/>
    </source>
</evidence>
<proteinExistence type="predicted"/>
<protein>
    <submittedName>
        <fullName evidence="1">Uncharacterized protein</fullName>
    </submittedName>
</protein>
<comment type="caution">
    <text evidence="1">The sequence shown here is derived from an EMBL/GenBank/DDBJ whole genome shotgun (WGS) entry which is preliminary data.</text>
</comment>
<evidence type="ECO:0000313" key="2">
    <source>
        <dbReference type="Proteomes" id="UP001160148"/>
    </source>
</evidence>
<organism evidence="1 2">
    <name type="scientific">Macrosiphum euphorbiae</name>
    <name type="common">potato aphid</name>
    <dbReference type="NCBI Taxonomy" id="13131"/>
    <lineage>
        <taxon>Eukaryota</taxon>
        <taxon>Metazoa</taxon>
        <taxon>Ecdysozoa</taxon>
        <taxon>Arthropoda</taxon>
        <taxon>Hexapoda</taxon>
        <taxon>Insecta</taxon>
        <taxon>Pterygota</taxon>
        <taxon>Neoptera</taxon>
        <taxon>Paraneoptera</taxon>
        <taxon>Hemiptera</taxon>
        <taxon>Sternorrhyncha</taxon>
        <taxon>Aphidomorpha</taxon>
        <taxon>Aphidoidea</taxon>
        <taxon>Aphididae</taxon>
        <taxon>Macrosiphini</taxon>
        <taxon>Macrosiphum</taxon>
    </lineage>
</organism>
<dbReference type="EMBL" id="CARXXK010000005">
    <property type="protein sequence ID" value="CAI6367604.1"/>
    <property type="molecule type" value="Genomic_DNA"/>
</dbReference>